<proteinExistence type="inferred from homology"/>
<keyword evidence="4" id="KW-1185">Reference proteome</keyword>
<dbReference type="InterPro" id="IPR006016">
    <property type="entry name" value="UspA"/>
</dbReference>
<gene>
    <name evidence="3" type="ORF">TH63_03735</name>
</gene>
<dbReference type="PANTHER" id="PTHR46268">
    <property type="entry name" value="STRESS RESPONSE PROTEIN NHAX"/>
    <property type="match status" value="1"/>
</dbReference>
<dbReference type="EMBL" id="CP010777">
    <property type="protein sequence ID" value="AKQ44937.1"/>
    <property type="molecule type" value="Genomic_DNA"/>
</dbReference>
<evidence type="ECO:0000313" key="4">
    <source>
        <dbReference type="Proteomes" id="UP000036458"/>
    </source>
</evidence>
<dbReference type="Proteomes" id="UP000036458">
    <property type="component" value="Chromosome"/>
</dbReference>
<evidence type="ECO:0000256" key="1">
    <source>
        <dbReference type="ARBA" id="ARBA00008791"/>
    </source>
</evidence>
<dbReference type="OrthoDB" id="1522603at2"/>
<dbReference type="AlphaFoldDB" id="A0A0H4VM02"/>
<comment type="similarity">
    <text evidence="1">Belongs to the universal stress protein A family.</text>
</comment>
<dbReference type="InterPro" id="IPR006015">
    <property type="entry name" value="Universal_stress_UspA"/>
</dbReference>
<dbReference type="Gene3D" id="3.40.50.12370">
    <property type="match status" value="1"/>
</dbReference>
<reference evidence="3 4" key="1">
    <citation type="submission" date="2015-01" db="EMBL/GenBank/DDBJ databases">
        <title>Rufibacter sp./DG31D/ whole genome sequencing.</title>
        <authorList>
            <person name="Kim M.K."/>
            <person name="Srinivasan S."/>
            <person name="Lee J.-J."/>
        </authorList>
    </citation>
    <scope>NUCLEOTIDE SEQUENCE [LARGE SCALE GENOMIC DNA]</scope>
    <source>
        <strain evidence="3 4">DG31D</strain>
    </source>
</reference>
<dbReference type="PANTHER" id="PTHR46268:SF6">
    <property type="entry name" value="UNIVERSAL STRESS PROTEIN UP12"/>
    <property type="match status" value="1"/>
</dbReference>
<sequence length="303" mass="33829">MKTIAILTDFTEGSKNAVAYAVELARALQAQLVLLHVHLMPMVRTDFSSGLAGAGWTDPVLYPPESLIIDQEIEPILRERLKEQVQEIQAAQGQGLTVWGELLVGRGLEAASYYAARESVGLIVMGSKGANSRIDRWLGTNAADVMDHAPCPVLSVPANLPFKGFSRMVYATDHTHESIWHAHQLKAIQRELGAEITVLHVQEEETEKTNPHWKAFCQEWAQVAPEFNFVRVYSKQVVRSIETFVQEHHAQVLIVAKQHYSFMEGLFHSSATERLAEDNLVPVLSFPALPENGKEPRRTIFSA</sequence>
<dbReference type="SUPFAM" id="SSF52402">
    <property type="entry name" value="Adenine nucleotide alpha hydrolases-like"/>
    <property type="match status" value="2"/>
</dbReference>
<dbReference type="KEGG" id="ruf:TH63_03735"/>
<evidence type="ECO:0000313" key="3">
    <source>
        <dbReference type="EMBL" id="AKQ44937.1"/>
    </source>
</evidence>
<evidence type="ECO:0000259" key="2">
    <source>
        <dbReference type="Pfam" id="PF00582"/>
    </source>
</evidence>
<dbReference type="CDD" id="cd00293">
    <property type="entry name" value="USP-like"/>
    <property type="match status" value="1"/>
</dbReference>
<feature type="domain" description="UspA" evidence="2">
    <location>
        <begin position="1"/>
        <end position="38"/>
    </location>
</feature>
<dbReference type="RefSeq" id="WP_048919757.1">
    <property type="nucleotide sequence ID" value="NZ_CP010777.1"/>
</dbReference>
<dbReference type="PRINTS" id="PR01438">
    <property type="entry name" value="UNVRSLSTRESS"/>
</dbReference>
<dbReference type="Pfam" id="PF00582">
    <property type="entry name" value="Usp"/>
    <property type="match status" value="2"/>
</dbReference>
<feature type="domain" description="UspA" evidence="2">
    <location>
        <begin position="65"/>
        <end position="157"/>
    </location>
</feature>
<protein>
    <recommendedName>
        <fullName evidence="2">UspA domain-containing protein</fullName>
    </recommendedName>
</protein>
<accession>A0A0H4VM02</accession>
<dbReference type="PATRIC" id="fig|1379910.4.peg.805"/>
<dbReference type="STRING" id="1379910.TH63_03735"/>
<name>A0A0H4VM02_9BACT</name>
<organism evidence="3 4">
    <name type="scientific">Rufibacter radiotolerans</name>
    <dbReference type="NCBI Taxonomy" id="1379910"/>
    <lineage>
        <taxon>Bacteria</taxon>
        <taxon>Pseudomonadati</taxon>
        <taxon>Bacteroidota</taxon>
        <taxon>Cytophagia</taxon>
        <taxon>Cytophagales</taxon>
        <taxon>Hymenobacteraceae</taxon>
        <taxon>Rufibacter</taxon>
    </lineage>
</organism>